<dbReference type="RefSeq" id="WP_129836377.1">
    <property type="nucleotide sequence ID" value="NZ_CP035704.1"/>
</dbReference>
<dbReference type="AlphaFoldDB" id="A0A411HPJ7"/>
<organism evidence="1 2">
    <name type="scientific">Pseudolysobacter antarcticus</name>
    <dbReference type="NCBI Taxonomy" id="2511995"/>
    <lineage>
        <taxon>Bacteria</taxon>
        <taxon>Pseudomonadati</taxon>
        <taxon>Pseudomonadota</taxon>
        <taxon>Gammaproteobacteria</taxon>
        <taxon>Lysobacterales</taxon>
        <taxon>Rhodanobacteraceae</taxon>
        <taxon>Pseudolysobacter</taxon>
    </lineage>
</organism>
<proteinExistence type="predicted"/>
<dbReference type="InterPro" id="IPR027417">
    <property type="entry name" value="P-loop_NTPase"/>
</dbReference>
<evidence type="ECO:0000313" key="2">
    <source>
        <dbReference type="Proteomes" id="UP000291562"/>
    </source>
</evidence>
<reference evidence="1 2" key="1">
    <citation type="submission" date="2019-01" db="EMBL/GenBank/DDBJ databases">
        <title>Pseudolysobacter antarctica gen. nov., sp. nov., isolated from Fildes Peninsula, Antarctica.</title>
        <authorList>
            <person name="Wei Z."/>
            <person name="Peng F."/>
        </authorList>
    </citation>
    <scope>NUCLEOTIDE SEQUENCE [LARGE SCALE GENOMIC DNA]</scope>
    <source>
        <strain evidence="1 2">AQ6-296</strain>
    </source>
</reference>
<dbReference type="Gene3D" id="3.40.50.300">
    <property type="entry name" value="P-loop containing nucleotide triphosphate hydrolases"/>
    <property type="match status" value="1"/>
</dbReference>
<protein>
    <recommendedName>
        <fullName evidence="3">Sulfotransferase domain-containing protein</fullName>
    </recommendedName>
</protein>
<accession>A0A411HPJ7</accession>
<evidence type="ECO:0008006" key="3">
    <source>
        <dbReference type="Google" id="ProtNLM"/>
    </source>
</evidence>
<evidence type="ECO:0000313" key="1">
    <source>
        <dbReference type="EMBL" id="QBB72429.1"/>
    </source>
</evidence>
<dbReference type="EMBL" id="CP035704">
    <property type="protein sequence ID" value="QBB72429.1"/>
    <property type="molecule type" value="Genomic_DNA"/>
</dbReference>
<dbReference type="OrthoDB" id="8767516at2"/>
<name>A0A411HPJ7_9GAMM</name>
<gene>
    <name evidence="1" type="ORF">ELE36_19795</name>
</gene>
<dbReference type="SUPFAM" id="SSF52540">
    <property type="entry name" value="P-loop containing nucleoside triphosphate hydrolases"/>
    <property type="match status" value="1"/>
</dbReference>
<dbReference type="KEGG" id="xbc:ELE36_19795"/>
<keyword evidence="2" id="KW-1185">Reference proteome</keyword>
<sequence length="256" mass="29277">MKIVIAGQAKSGTTALYYAVKNALARDYICLFEPCEFTQQNETDVLVKILINPSLRAADFDDFEKKILLVRDPRDNLVSRMLYCIFDQSFATDQDKVAEFLQCLERKRQSPSTVALLELLTLLGQLSGEDLLERFLKRHHLGLQFAAQRPAYFVYRYEDFLAGKTTAIEAHLGVVFSAGRQVDPIHARVLRTGAAADWRNWFTPTDVDFFKPHFQQYLAEYGYETDWNLAADPLISAAHSTDYVRRLVSERVATPR</sequence>
<dbReference type="Proteomes" id="UP000291562">
    <property type="component" value="Chromosome"/>
</dbReference>